<dbReference type="VEuPathDB" id="TriTrypDB:LdBPK_191190.1"/>
<gene>
    <name evidence="2" type="ORF">CGC20_8735</name>
    <name evidence="3" type="ORF">CGC21_19020</name>
</gene>
<dbReference type="AlphaFoldDB" id="A0A504WYN6"/>
<accession>A0A504WYN6</accession>
<organism evidence="2 5">
    <name type="scientific">Leishmania donovani</name>
    <dbReference type="NCBI Taxonomy" id="5661"/>
    <lineage>
        <taxon>Eukaryota</taxon>
        <taxon>Discoba</taxon>
        <taxon>Euglenozoa</taxon>
        <taxon>Kinetoplastea</taxon>
        <taxon>Metakinetoplastina</taxon>
        <taxon>Trypanosomatida</taxon>
        <taxon>Trypanosomatidae</taxon>
        <taxon>Leishmaniinae</taxon>
        <taxon>Leishmania</taxon>
    </lineage>
</organism>
<comment type="caution">
    <text evidence="2">The sequence shown here is derived from an EMBL/GenBank/DDBJ whole genome shotgun (WGS) entry which is preliminary data.</text>
</comment>
<evidence type="ECO:0000313" key="3">
    <source>
        <dbReference type="EMBL" id="TPP50953.1"/>
    </source>
</evidence>
<dbReference type="SUPFAM" id="SSF53067">
    <property type="entry name" value="Actin-like ATPase domain"/>
    <property type="match status" value="2"/>
</dbReference>
<reference evidence="4" key="2">
    <citation type="submission" date="2019-02" db="EMBL/GenBank/DDBJ databases">
        <title>FDA dAtabase for Regulatory Grade micrObial Sequences (FDA-ARGOS): Supporting development and validation of Infectious Disease Dx tests.</title>
        <authorList>
            <person name="Duncan R."/>
            <person name="Fisher C."/>
            <person name="Tallon L."/>
            <person name="Sadzewicz L."/>
            <person name="Sengamalay N."/>
            <person name="Ott S."/>
            <person name="Godinez A."/>
            <person name="Nagaraj S."/>
            <person name="Vavikolanu K."/>
            <person name="Nadendla S."/>
            <person name="Aluvathingal J."/>
            <person name="Sichtig H."/>
        </authorList>
    </citation>
    <scope>NUCLEOTIDE SEQUENCE [LARGE SCALE GENOMIC DNA]</scope>
    <source>
        <strain evidence="4">FDAARGOS_361</strain>
    </source>
</reference>
<dbReference type="PANTHER" id="PTHR11937">
    <property type="entry name" value="ACTIN"/>
    <property type="match status" value="1"/>
</dbReference>
<dbReference type="Proteomes" id="UP000318447">
    <property type="component" value="Unassembled WGS sequence"/>
</dbReference>
<dbReference type="InterPro" id="IPR043129">
    <property type="entry name" value="ATPase_NBD"/>
</dbReference>
<proteinExistence type="inferred from homology"/>
<dbReference type="Pfam" id="PF00022">
    <property type="entry name" value="Actin"/>
    <property type="match status" value="1"/>
</dbReference>
<dbReference type="InterPro" id="IPR004000">
    <property type="entry name" value="Actin"/>
</dbReference>
<reference evidence="5" key="3">
    <citation type="submission" date="2019-02" db="EMBL/GenBank/DDBJ databases">
        <title>FDA dAtabase for Regulatory Grade micrObial Sequences (FDA-ARGOS): Supporting development and validation of Infectious Disease Dx tests.</title>
        <authorList>
            <person name="Duncan R."/>
            <person name="Fisher C."/>
            <person name="Tallon L."/>
            <person name="Sadzewicz L."/>
            <person name="Sengamalay N."/>
            <person name="Ott S."/>
            <person name="Godinez A."/>
            <person name="Nagaraj S."/>
            <person name="Vavikolanu K."/>
            <person name="Vyas G."/>
            <person name="Nadendla S."/>
            <person name="Aluvathingal J."/>
            <person name="Sichtig H."/>
        </authorList>
    </citation>
    <scope>NUCLEOTIDE SEQUENCE [LARGE SCALE GENOMIC DNA]</scope>
    <source>
        <strain evidence="5">FDAARGOS_360</strain>
    </source>
</reference>
<dbReference type="VEuPathDB" id="TriTrypDB:LdCL_190017000"/>
<evidence type="ECO:0000313" key="5">
    <source>
        <dbReference type="Proteomes" id="UP000318821"/>
    </source>
</evidence>
<evidence type="ECO:0000313" key="2">
    <source>
        <dbReference type="EMBL" id="TPP41762.1"/>
    </source>
</evidence>
<dbReference type="SMART" id="SM00268">
    <property type="entry name" value="ACTIN"/>
    <property type="match status" value="1"/>
</dbReference>
<dbReference type="Gene3D" id="3.30.420.40">
    <property type="match status" value="2"/>
</dbReference>
<dbReference type="Proteomes" id="UP000318821">
    <property type="component" value="Unassembled WGS sequence"/>
</dbReference>
<reference evidence="2" key="1">
    <citation type="submission" date="2019-02" db="EMBL/GenBank/DDBJ databases">
        <title>FDA dAtabase for Regulatory Grade micrObial Sequences (FDA-ARGOS): Supporting development and validation of Infectious Disease Dx tests.</title>
        <authorList>
            <person name="Duncan R."/>
            <person name="Fisher C."/>
            <person name="Tallon L.J."/>
            <person name="Sadzewicz L."/>
            <person name="Sengamalay N."/>
            <person name="Ott S."/>
            <person name="Godinez A."/>
            <person name="Nagaraj S."/>
            <person name="Nadendla S."/>
            <person name="Sichtig H."/>
        </authorList>
    </citation>
    <scope>NUCLEOTIDE SEQUENCE</scope>
    <source>
        <strain evidence="2">FDAARGOS_360</strain>
        <strain evidence="3">FDAARGOS_361</strain>
    </source>
</reference>
<evidence type="ECO:0000313" key="4">
    <source>
        <dbReference type="Proteomes" id="UP000318447"/>
    </source>
</evidence>
<dbReference type="VEuPathDB" id="TriTrypDB:LDHU3_19.1430"/>
<dbReference type="EMBL" id="RHLD01000033">
    <property type="protein sequence ID" value="TPP41762.1"/>
    <property type="molecule type" value="Genomic_DNA"/>
</dbReference>
<sequence length="480" mass="52510">MPVAASMAGTPVVLDNGTGNVRCGCAGVSPLPLLLCPTVLGRPTMQAVTPLSRIADSPAASLSSSHFAKSSLCTSVFKGLTAVRGLESMRLHRAQPLEKKALCGDDLAATGALAMVELTYPMRNGVVHNMDAMQVIWDYALCERLPALVGPSGGSTARWRYEDGLAWLQDRPLQLSEPPNMSLRQRCDLLGLFFEKYGLSAIQTVQQGILSLFANGTERGVVVECGEGLSHCTPVFDGFVLATAQRLVDVAGRAVTERLGQVLGHQQPHRRYQRRVPTGSDIGAMSHASWLFNDMNTLRQIKEHYCFVAHRRNGLEDRLTRETSALHRDCVLPDGTSCRLGPERFAAPEVLFNPQEIDHECDGIATALWKSIEAADIDVRAALYENIILSGGSTLLPGFGARLQREMKSFYLTEKLNGDPARMARCPIRVKEPQRRQHMVYMGGALLAELSQDQPERWLSRSAYEEGGTSAIIARYHGAN</sequence>
<evidence type="ECO:0000256" key="1">
    <source>
        <dbReference type="RuleBase" id="RU000487"/>
    </source>
</evidence>
<protein>
    <submittedName>
        <fullName evidence="2">Actin family protein</fullName>
    </submittedName>
</protein>
<comment type="similarity">
    <text evidence="1">Belongs to the actin family.</text>
</comment>
<dbReference type="Gene3D" id="3.90.640.10">
    <property type="entry name" value="Actin, Chain A, domain 4"/>
    <property type="match status" value="1"/>
</dbReference>
<dbReference type="EMBL" id="RHLC01000027">
    <property type="protein sequence ID" value="TPP50953.1"/>
    <property type="molecule type" value="Genomic_DNA"/>
</dbReference>
<name>A0A504WYN6_LEIDO</name>